<proteinExistence type="predicted"/>
<keyword evidence="3" id="KW-1185">Reference proteome</keyword>
<feature type="region of interest" description="Disordered" evidence="1">
    <location>
        <begin position="1"/>
        <end position="25"/>
    </location>
</feature>
<name>A0A182QMD6_9DIPT</name>
<reference evidence="3" key="1">
    <citation type="submission" date="2014-01" db="EMBL/GenBank/DDBJ databases">
        <title>The Genome Sequence of Anopheles farauti FAR1 (V2).</title>
        <authorList>
            <consortium name="The Broad Institute Genomics Platform"/>
            <person name="Neafsey D.E."/>
            <person name="Besansky N."/>
            <person name="Howell P."/>
            <person name="Walton C."/>
            <person name="Young S.K."/>
            <person name="Zeng Q."/>
            <person name="Gargeya S."/>
            <person name="Fitzgerald M."/>
            <person name="Haas B."/>
            <person name="Abouelleil A."/>
            <person name="Allen A.W."/>
            <person name="Alvarado L."/>
            <person name="Arachchi H.M."/>
            <person name="Berlin A.M."/>
            <person name="Chapman S.B."/>
            <person name="Gainer-Dewar J."/>
            <person name="Goldberg J."/>
            <person name="Griggs A."/>
            <person name="Gujja S."/>
            <person name="Hansen M."/>
            <person name="Howarth C."/>
            <person name="Imamovic A."/>
            <person name="Ireland A."/>
            <person name="Larimer J."/>
            <person name="McCowan C."/>
            <person name="Murphy C."/>
            <person name="Pearson M."/>
            <person name="Poon T.W."/>
            <person name="Priest M."/>
            <person name="Roberts A."/>
            <person name="Saif S."/>
            <person name="Shea T."/>
            <person name="Sisk P."/>
            <person name="Sykes S."/>
            <person name="Wortman J."/>
            <person name="Nusbaum C."/>
            <person name="Birren B."/>
        </authorList>
    </citation>
    <scope>NUCLEOTIDE SEQUENCE [LARGE SCALE GENOMIC DNA]</scope>
    <source>
        <strain evidence="3">FAR1</strain>
    </source>
</reference>
<dbReference type="EnsemblMetazoa" id="AFAF013093-RA">
    <property type="protein sequence ID" value="AFAF013093-PA"/>
    <property type="gene ID" value="AFAF013093"/>
</dbReference>
<dbReference type="AlphaFoldDB" id="A0A182QMD6"/>
<sequence length="221" mass="24734">HTHTHTHCEASREPRPPSPPKPTIDAVSCAEFEHALAFSANAHTHFERGVPSARVSVELRTFKASERSGLFGRTSTKMPSLRGVLILVGFVIVLLAEKQQQSGWNGGGSVDASMIFTGIKLPLPRHRTFYKSVGERKIGPNLYEVSTIIQEDILLRKRCECMLRYRCRVPRNIFYLSNRDCHHRERVCCELLETAFEPTTTATTNVTAAAIGRGFLSDNEI</sequence>
<accession>A0A182QMD6</accession>
<organism evidence="2 3">
    <name type="scientific">Anopheles farauti</name>
    <dbReference type="NCBI Taxonomy" id="69004"/>
    <lineage>
        <taxon>Eukaryota</taxon>
        <taxon>Metazoa</taxon>
        <taxon>Ecdysozoa</taxon>
        <taxon>Arthropoda</taxon>
        <taxon>Hexapoda</taxon>
        <taxon>Insecta</taxon>
        <taxon>Pterygota</taxon>
        <taxon>Neoptera</taxon>
        <taxon>Endopterygota</taxon>
        <taxon>Diptera</taxon>
        <taxon>Nematocera</taxon>
        <taxon>Culicoidea</taxon>
        <taxon>Culicidae</taxon>
        <taxon>Anophelinae</taxon>
        <taxon>Anopheles</taxon>
    </lineage>
</organism>
<dbReference type="Proteomes" id="UP000075886">
    <property type="component" value="Unassembled WGS sequence"/>
</dbReference>
<protein>
    <submittedName>
        <fullName evidence="2">Uncharacterized protein</fullName>
    </submittedName>
</protein>
<feature type="compositionally biased region" description="Basic and acidic residues" evidence="1">
    <location>
        <begin position="1"/>
        <end position="15"/>
    </location>
</feature>
<evidence type="ECO:0000313" key="3">
    <source>
        <dbReference type="Proteomes" id="UP000075886"/>
    </source>
</evidence>
<reference evidence="2" key="2">
    <citation type="submission" date="2020-05" db="UniProtKB">
        <authorList>
            <consortium name="EnsemblMetazoa"/>
        </authorList>
    </citation>
    <scope>IDENTIFICATION</scope>
    <source>
        <strain evidence="2">FAR1</strain>
    </source>
</reference>
<evidence type="ECO:0000256" key="1">
    <source>
        <dbReference type="SAM" id="MobiDB-lite"/>
    </source>
</evidence>
<evidence type="ECO:0000313" key="2">
    <source>
        <dbReference type="EnsemblMetazoa" id="AFAF013093-PA"/>
    </source>
</evidence>
<dbReference type="EMBL" id="AXCN02001040">
    <property type="status" value="NOT_ANNOTATED_CDS"/>
    <property type="molecule type" value="Genomic_DNA"/>
</dbReference>
<dbReference type="VEuPathDB" id="VectorBase:AFAF013093"/>